<evidence type="ECO:0000313" key="4">
    <source>
        <dbReference type="Proteomes" id="UP000094828"/>
    </source>
</evidence>
<comment type="caution">
    <text evidence="3">The sequence shown here is derived from an EMBL/GenBank/DDBJ whole genome shotgun (WGS) entry which is preliminary data.</text>
</comment>
<reference evidence="3 4" key="1">
    <citation type="submission" date="2016-05" db="EMBL/GenBank/DDBJ databases">
        <title>Genomic and physiological characterization of Planctopirus sp. isolated from fresh water lake.</title>
        <authorList>
            <person name="Subhash Y."/>
            <person name="Ramana C."/>
        </authorList>
    </citation>
    <scope>NUCLEOTIDE SEQUENCE [LARGE SCALE GENOMIC DNA]</scope>
    <source>
        <strain evidence="3 4">JC280</strain>
    </source>
</reference>
<evidence type="ECO:0000259" key="2">
    <source>
        <dbReference type="Pfam" id="PF14219"/>
    </source>
</evidence>
<dbReference type="EMBL" id="LYDR01000033">
    <property type="protein sequence ID" value="ODA35430.1"/>
    <property type="molecule type" value="Genomic_DNA"/>
</dbReference>
<dbReference type="RefSeq" id="WP_068845889.1">
    <property type="nucleotide sequence ID" value="NZ_LYDR01000033.1"/>
</dbReference>
<dbReference type="AlphaFoldDB" id="A0A1C3EQB4"/>
<sequence>MSVSANLRYQPSSTRVLRKVFAVSLLLHGLVYLFFAFVDAIDVYLTYGELNELEFSQATYDLYNYVFVVAARGSLLTLFSTQIIYLVYVYRLNRNASCMKGARPSLSPGWAVGIYFVPIFNFVLPYMNLQELSKIGRCATSLWKKQPNSLLVNLYWMAVVGSRLLVVGGVSLGRSESLEVRLQAACMNVAANFVVIASCYLAWRAFTQIDRQITTQISNRQVVDQWSCPQCFEQVAVAEKVCPMCGAGCESEVSVGVLPV</sequence>
<gene>
    <name evidence="3" type="ORF">A6X21_16560</name>
</gene>
<feature type="transmembrane region" description="Helical" evidence="1">
    <location>
        <begin position="65"/>
        <end position="88"/>
    </location>
</feature>
<dbReference type="InterPro" id="IPR025565">
    <property type="entry name" value="DUF4328"/>
</dbReference>
<feature type="transmembrane region" description="Helical" evidence="1">
    <location>
        <begin position="154"/>
        <end position="173"/>
    </location>
</feature>
<keyword evidence="1" id="KW-1133">Transmembrane helix</keyword>
<keyword evidence="4" id="KW-1185">Reference proteome</keyword>
<dbReference type="STRING" id="1841610.A6X21_16560"/>
<dbReference type="Proteomes" id="UP000094828">
    <property type="component" value="Unassembled WGS sequence"/>
</dbReference>
<accession>A0A1C3EQB4</accession>
<proteinExistence type="predicted"/>
<name>A0A1C3EQB4_9PLAN</name>
<keyword evidence="1" id="KW-0472">Membrane</keyword>
<keyword evidence="1" id="KW-0812">Transmembrane</keyword>
<protein>
    <recommendedName>
        <fullName evidence="2">DUF4328 domain-containing protein</fullName>
    </recommendedName>
</protein>
<evidence type="ECO:0000313" key="3">
    <source>
        <dbReference type="EMBL" id="ODA35430.1"/>
    </source>
</evidence>
<dbReference type="Pfam" id="PF14219">
    <property type="entry name" value="DUF4328"/>
    <property type="match status" value="1"/>
</dbReference>
<feature type="transmembrane region" description="Helical" evidence="1">
    <location>
        <begin position="20"/>
        <end position="45"/>
    </location>
</feature>
<organism evidence="3 4">
    <name type="scientific">Planctopirus hydrillae</name>
    <dbReference type="NCBI Taxonomy" id="1841610"/>
    <lineage>
        <taxon>Bacteria</taxon>
        <taxon>Pseudomonadati</taxon>
        <taxon>Planctomycetota</taxon>
        <taxon>Planctomycetia</taxon>
        <taxon>Planctomycetales</taxon>
        <taxon>Planctomycetaceae</taxon>
        <taxon>Planctopirus</taxon>
    </lineage>
</organism>
<dbReference type="OrthoDB" id="4174975at2"/>
<feature type="transmembrane region" description="Helical" evidence="1">
    <location>
        <begin position="185"/>
        <end position="203"/>
    </location>
</feature>
<evidence type="ECO:0000256" key="1">
    <source>
        <dbReference type="SAM" id="Phobius"/>
    </source>
</evidence>
<feature type="domain" description="DUF4328" evidence="2">
    <location>
        <begin position="66"/>
        <end position="210"/>
    </location>
</feature>